<protein>
    <submittedName>
        <fullName evidence="2">Uncharacterized protein</fullName>
    </submittedName>
</protein>
<accession>A0A1X6PH09</accession>
<feature type="region of interest" description="Disordered" evidence="1">
    <location>
        <begin position="305"/>
        <end position="325"/>
    </location>
</feature>
<proteinExistence type="predicted"/>
<organism evidence="2 3">
    <name type="scientific">Porphyra umbilicalis</name>
    <name type="common">Purple laver</name>
    <name type="synonym">Red alga</name>
    <dbReference type="NCBI Taxonomy" id="2786"/>
    <lineage>
        <taxon>Eukaryota</taxon>
        <taxon>Rhodophyta</taxon>
        <taxon>Bangiophyceae</taxon>
        <taxon>Bangiales</taxon>
        <taxon>Bangiaceae</taxon>
        <taxon>Porphyra</taxon>
    </lineage>
</organism>
<dbReference type="AlphaFoldDB" id="A0A1X6PH09"/>
<evidence type="ECO:0000256" key="1">
    <source>
        <dbReference type="SAM" id="MobiDB-lite"/>
    </source>
</evidence>
<feature type="region of interest" description="Disordered" evidence="1">
    <location>
        <begin position="1"/>
        <end position="168"/>
    </location>
</feature>
<sequence length="511" mass="55971">MYRSYDSYAPDDRRHQTPPFPPPLPDDAARRRTLSGAKGQPTTANSERGTCHWRKGTEVGTGAALRTADNPLRRRLPIPTVRPTRGANPTTPSVPLPHELTSPGQKTRGPKHATAGGTEGGAAPDDPPRGIRPHALPVRGTKTTPRGGRVVGRAQKEGAHRQAVTSRATKWGEVESAGRGTLPDCLGGRTWEYRQRSQFGSGGRHGWGKRTSRYKETETNPARQAVARGGDGGRTRNDHTTSHAPHREQDGTRCWDDSHYRADNSLPPRQTGAHVGRYCRGRRVVPHGPTIKSARDLFSSRPPTLAFTTTRSPEPPPRTLSQPPSRRLKCDTLLYVMCGTPRCVFVPRGHRGAPRQGPRTWRRGRLTPLRAVQPSSGVDVAAGAKRRRGVRDGMINLFYSTAHSTRTPADMPLAPLHPRLGRQDKTVCNVKGLCRCFFRGALRCRPPSPAPTPAARHHAVNLSVRKGTRLVMRRGPLAMPSLSPSPPPPPRRCRRCLRPSVSPRAPTFASP</sequence>
<feature type="region of interest" description="Disordered" evidence="1">
    <location>
        <begin position="199"/>
        <end position="273"/>
    </location>
</feature>
<feature type="region of interest" description="Disordered" evidence="1">
    <location>
        <begin position="476"/>
        <end position="511"/>
    </location>
</feature>
<name>A0A1X6PH09_PORUM</name>
<keyword evidence="3" id="KW-1185">Reference proteome</keyword>
<dbReference type="EMBL" id="KV918783">
    <property type="protein sequence ID" value="OSX79973.1"/>
    <property type="molecule type" value="Genomic_DNA"/>
</dbReference>
<evidence type="ECO:0000313" key="2">
    <source>
        <dbReference type="EMBL" id="OSX79973.1"/>
    </source>
</evidence>
<gene>
    <name evidence="2" type="ORF">BU14_0066s0026</name>
</gene>
<reference evidence="2 3" key="1">
    <citation type="submission" date="2017-03" db="EMBL/GenBank/DDBJ databases">
        <title>WGS assembly of Porphyra umbilicalis.</title>
        <authorList>
            <person name="Brawley S.H."/>
            <person name="Blouin N.A."/>
            <person name="Ficko-Blean E."/>
            <person name="Wheeler G.L."/>
            <person name="Lohr M."/>
            <person name="Goodson H.V."/>
            <person name="Jenkins J.W."/>
            <person name="Blaby-Haas C.E."/>
            <person name="Helliwell K.E."/>
            <person name="Chan C."/>
            <person name="Marriage T."/>
            <person name="Bhattacharya D."/>
            <person name="Klein A.S."/>
            <person name="Badis Y."/>
            <person name="Brodie J."/>
            <person name="Cao Y."/>
            <person name="Collen J."/>
            <person name="Dittami S.M."/>
            <person name="Gachon C.M."/>
            <person name="Green B.R."/>
            <person name="Karpowicz S."/>
            <person name="Kim J.W."/>
            <person name="Kudahl U."/>
            <person name="Lin S."/>
            <person name="Michel G."/>
            <person name="Mittag M."/>
            <person name="Olson B.J."/>
            <person name="Pangilinan J."/>
            <person name="Peng Y."/>
            <person name="Qiu H."/>
            <person name="Shu S."/>
            <person name="Singer J.T."/>
            <person name="Smith A.G."/>
            <person name="Sprecher B.N."/>
            <person name="Wagner V."/>
            <person name="Wang W."/>
            <person name="Wang Z.-Y."/>
            <person name="Yan J."/>
            <person name="Yarish C."/>
            <person name="Zoeuner-Riek S."/>
            <person name="Zhuang Y."/>
            <person name="Zou Y."/>
            <person name="Lindquist E.A."/>
            <person name="Grimwood J."/>
            <person name="Barry K."/>
            <person name="Rokhsar D.S."/>
            <person name="Schmutz J."/>
            <person name="Stiller J.W."/>
            <person name="Grossman A.R."/>
            <person name="Prochnik S.E."/>
        </authorList>
    </citation>
    <scope>NUCLEOTIDE SEQUENCE [LARGE SCALE GENOMIC DNA]</scope>
    <source>
        <strain evidence="2">4086291</strain>
    </source>
</reference>
<feature type="compositionally biased region" description="Basic and acidic residues" evidence="1">
    <location>
        <begin position="231"/>
        <end position="262"/>
    </location>
</feature>
<evidence type="ECO:0000313" key="3">
    <source>
        <dbReference type="Proteomes" id="UP000218209"/>
    </source>
</evidence>
<dbReference type="Proteomes" id="UP000218209">
    <property type="component" value="Unassembled WGS sequence"/>
</dbReference>